<feature type="region of interest" description="Disordered" evidence="3">
    <location>
        <begin position="195"/>
        <end position="214"/>
    </location>
</feature>
<dbReference type="EMBL" id="JADCNL010000010">
    <property type="protein sequence ID" value="KAG0464422.1"/>
    <property type="molecule type" value="Genomic_DNA"/>
</dbReference>
<dbReference type="OrthoDB" id="606645at2759"/>
<evidence type="ECO:0000256" key="1">
    <source>
        <dbReference type="ARBA" id="ARBA00010016"/>
    </source>
</evidence>
<feature type="compositionally biased region" description="Pro residues" evidence="3">
    <location>
        <begin position="7"/>
        <end position="16"/>
    </location>
</feature>
<evidence type="ECO:0000313" key="5">
    <source>
        <dbReference type="Proteomes" id="UP000636800"/>
    </source>
</evidence>
<accession>A0A835UJX4</accession>
<comment type="similarity">
    <text evidence="1">Belongs to the QWRF family.</text>
</comment>
<evidence type="ECO:0000256" key="3">
    <source>
        <dbReference type="SAM" id="MobiDB-lite"/>
    </source>
</evidence>
<dbReference type="PANTHER" id="PTHR31807:SF6">
    <property type="entry name" value="PROTEIN ENDOSPERM DEFECTIVE 1-RELATED"/>
    <property type="match status" value="1"/>
</dbReference>
<dbReference type="Pfam" id="PF04484">
    <property type="entry name" value="QWRF"/>
    <property type="match status" value="1"/>
</dbReference>
<evidence type="ECO:0000256" key="2">
    <source>
        <dbReference type="SAM" id="Coils"/>
    </source>
</evidence>
<dbReference type="GO" id="GO:0005737">
    <property type="term" value="C:cytoplasm"/>
    <property type="evidence" value="ECO:0007669"/>
    <property type="project" value="TreeGrafter"/>
</dbReference>
<name>A0A835UJX4_VANPL</name>
<dbReference type="GO" id="GO:0008017">
    <property type="term" value="F:microtubule binding"/>
    <property type="evidence" value="ECO:0007669"/>
    <property type="project" value="TreeGrafter"/>
</dbReference>
<dbReference type="GO" id="GO:0051225">
    <property type="term" value="P:spindle assembly"/>
    <property type="evidence" value="ECO:0007669"/>
    <property type="project" value="TreeGrafter"/>
</dbReference>
<dbReference type="InterPro" id="IPR007573">
    <property type="entry name" value="QWRF"/>
</dbReference>
<dbReference type="PANTHER" id="PTHR31807">
    <property type="entry name" value="AUGMIN FAMILY MEMBER"/>
    <property type="match status" value="1"/>
</dbReference>
<protein>
    <submittedName>
        <fullName evidence="4">Uncharacterized protein</fullName>
    </submittedName>
</protein>
<dbReference type="AlphaFoldDB" id="A0A835UJX4"/>
<dbReference type="Proteomes" id="UP000636800">
    <property type="component" value="Chromosome 10"/>
</dbReference>
<gene>
    <name evidence="4" type="ORF">HPP92_020491</name>
</gene>
<comment type="caution">
    <text evidence="4">The sequence shown here is derived from an EMBL/GenBank/DDBJ whole genome shotgun (WGS) entry which is preliminary data.</text>
</comment>
<feature type="compositionally biased region" description="Low complexity" evidence="3">
    <location>
        <begin position="35"/>
        <end position="53"/>
    </location>
</feature>
<dbReference type="GO" id="GO:0005880">
    <property type="term" value="C:nuclear microtubule"/>
    <property type="evidence" value="ECO:0007669"/>
    <property type="project" value="TreeGrafter"/>
</dbReference>
<feature type="region of interest" description="Disordered" evidence="3">
    <location>
        <begin position="228"/>
        <end position="255"/>
    </location>
</feature>
<feature type="region of interest" description="Disordered" evidence="3">
    <location>
        <begin position="1"/>
        <end position="108"/>
    </location>
</feature>
<organism evidence="4 5">
    <name type="scientific">Vanilla planifolia</name>
    <name type="common">Vanilla</name>
    <dbReference type="NCBI Taxonomy" id="51239"/>
    <lineage>
        <taxon>Eukaryota</taxon>
        <taxon>Viridiplantae</taxon>
        <taxon>Streptophyta</taxon>
        <taxon>Embryophyta</taxon>
        <taxon>Tracheophyta</taxon>
        <taxon>Spermatophyta</taxon>
        <taxon>Magnoliopsida</taxon>
        <taxon>Liliopsida</taxon>
        <taxon>Asparagales</taxon>
        <taxon>Orchidaceae</taxon>
        <taxon>Vanilloideae</taxon>
        <taxon>Vanilleae</taxon>
        <taxon>Vanilla</taxon>
    </lineage>
</organism>
<keyword evidence="2" id="KW-0175">Coiled coil</keyword>
<feature type="coiled-coil region" evidence="2">
    <location>
        <begin position="371"/>
        <end position="398"/>
    </location>
</feature>
<reference evidence="4 5" key="1">
    <citation type="journal article" date="2020" name="Nat. Food">
        <title>A phased Vanilla planifolia genome enables genetic improvement of flavour and production.</title>
        <authorList>
            <person name="Hasing T."/>
            <person name="Tang H."/>
            <person name="Brym M."/>
            <person name="Khazi F."/>
            <person name="Huang T."/>
            <person name="Chambers A.H."/>
        </authorList>
    </citation>
    <scope>NUCLEOTIDE SEQUENCE [LARGE SCALE GENOMIC DNA]</scope>
    <source>
        <tissue evidence="4">Leaf</tissue>
    </source>
</reference>
<feature type="compositionally biased region" description="Low complexity" evidence="3">
    <location>
        <begin position="203"/>
        <end position="214"/>
    </location>
</feature>
<evidence type="ECO:0000313" key="4">
    <source>
        <dbReference type="EMBL" id="KAG0464422.1"/>
    </source>
</evidence>
<sequence length="527" mass="58082">MDKLLVPQPPPPPPPSTVKRMRRRGRDVSSRYMMTPSPISAPSSPIHPSSTSSLVFSPKVPVQPHSLPSSSRNTLLHHRKLRRIPSVPSSPDNTDSETESEPSSRYADENHRSFMTPHLPAVQAKAPTTLRKRAVRLFSDNTTQPQIIEQFNGIMEPRATLGVRRPGTPNVPNPIPTAASNLIQLGARKKTSTHECQTENFTSSSSDNLSSWDDPVNEKSRINTLGGLCHSPPIRSHGNGRARQASDLRSSMPEADLLPTTSARRPAELKDSVCRRSLNSVLSGLNTPSLLKTCHSMNEGQRSNFVRTCLPPQAPTSRLGLELKKGRKGSSRQEDVHTLCLLHNQFLVWRFVNSKAKVAMKARTITAERSLAQASAVLEELRDSVNEKRIKLENLRRMRTLSNILDVEMPLLEQWSLVDGEYSASLSGAIKSLQDASIRLPIVGDLKIDFRELKDAISSASCLFESLSSSIESFLPTADVVDKVSNNLASVASKEKALLEDCGDLLSEVQMLQVKECSLRSLLLQAK</sequence>
<proteinExistence type="inferred from homology"/>
<keyword evidence="5" id="KW-1185">Reference proteome</keyword>